<keyword evidence="2" id="KW-1185">Reference proteome</keyword>
<gene>
    <name evidence="1" type="ORF">CLOTH_14230</name>
</gene>
<protein>
    <recommendedName>
        <fullName evidence="3">Preprotein translocase subunit SecA</fullName>
    </recommendedName>
</protein>
<evidence type="ECO:0008006" key="3">
    <source>
        <dbReference type="Google" id="ProtNLM"/>
    </source>
</evidence>
<dbReference type="InterPro" id="IPR004027">
    <property type="entry name" value="SEC_C_motif"/>
</dbReference>
<reference evidence="1 2" key="1">
    <citation type="submission" date="2017-03" db="EMBL/GenBank/DDBJ databases">
        <title>Genome sequence of Clostridium thermoalcaliphilum DSM 7309.</title>
        <authorList>
            <person name="Poehlein A."/>
            <person name="Daniel R."/>
        </authorList>
    </citation>
    <scope>NUCLEOTIDE SEQUENCE [LARGE SCALE GENOMIC DNA]</scope>
    <source>
        <strain evidence="1 2">DSM 7309</strain>
    </source>
</reference>
<dbReference type="SUPFAM" id="SSF103642">
    <property type="entry name" value="Sec-C motif"/>
    <property type="match status" value="1"/>
</dbReference>
<dbReference type="PANTHER" id="PTHR33747">
    <property type="entry name" value="UPF0225 PROTEIN SCO1677"/>
    <property type="match status" value="1"/>
</dbReference>
<dbReference type="NCBIfam" id="NF004088">
    <property type="entry name" value="PRK05590.1"/>
    <property type="match status" value="1"/>
</dbReference>
<dbReference type="Pfam" id="PF02810">
    <property type="entry name" value="SEC-C"/>
    <property type="match status" value="1"/>
</dbReference>
<proteinExistence type="predicted"/>
<accession>A0A1V4I6Y5</accession>
<comment type="caution">
    <text evidence="1">The sequence shown here is derived from an EMBL/GenBank/DDBJ whole genome shotgun (WGS) entry which is preliminary data.</text>
</comment>
<dbReference type="RefSeq" id="WP_079412522.1">
    <property type="nucleotide sequence ID" value="NZ_MZGW01000005.1"/>
</dbReference>
<name>A0A1V4I6Y5_9FIRM</name>
<evidence type="ECO:0000313" key="1">
    <source>
        <dbReference type="EMBL" id="OPJ55365.1"/>
    </source>
</evidence>
<organism evidence="1 2">
    <name type="scientific">Alkalithermobacter paradoxus</name>
    <dbReference type="NCBI Taxonomy" id="29349"/>
    <lineage>
        <taxon>Bacteria</taxon>
        <taxon>Bacillati</taxon>
        <taxon>Bacillota</taxon>
        <taxon>Clostridia</taxon>
        <taxon>Peptostreptococcales</taxon>
        <taxon>Tepidibacteraceae</taxon>
        <taxon>Alkalithermobacter</taxon>
    </lineage>
</organism>
<dbReference type="PANTHER" id="PTHR33747:SF1">
    <property type="entry name" value="ADENYLATE CYCLASE-ASSOCIATED CAP C-TERMINAL DOMAIN-CONTAINING PROTEIN"/>
    <property type="match status" value="1"/>
</dbReference>
<dbReference type="Proteomes" id="UP000190140">
    <property type="component" value="Unassembled WGS sequence"/>
</dbReference>
<sequence>MSLFESWRALCENHINEEMEMKFWEDYFKKETAIYRELLDKKIEVIEGKVSDLASSHNVSSEEFMGFLDGISESLKHEIKLEEIEENSEIKIEIDFEKLYYNMVKVEAHWLYNLPGWEGILSKERRKEIEKEYKSSKTIVKEDKIGRNNPCTCGSGKKYKKCCGK</sequence>
<dbReference type="OrthoDB" id="5872at2"/>
<evidence type="ECO:0000313" key="2">
    <source>
        <dbReference type="Proteomes" id="UP000190140"/>
    </source>
</evidence>
<dbReference type="EMBL" id="MZGW01000005">
    <property type="protein sequence ID" value="OPJ55365.1"/>
    <property type="molecule type" value="Genomic_DNA"/>
</dbReference>
<dbReference type="Gene3D" id="3.10.450.50">
    <property type="match status" value="1"/>
</dbReference>
<dbReference type="AlphaFoldDB" id="A0A1V4I6Y5"/>
<dbReference type="STRING" id="29349.CLOTH_14230"/>